<evidence type="ECO:0000313" key="15">
    <source>
        <dbReference type="EMBL" id="PRY23964.1"/>
    </source>
</evidence>
<dbReference type="InterPro" id="IPR005170">
    <property type="entry name" value="Transptr-assoc_dom"/>
</dbReference>
<dbReference type="SMART" id="SM00116">
    <property type="entry name" value="CBS"/>
    <property type="match status" value="2"/>
</dbReference>
<evidence type="ECO:0000256" key="8">
    <source>
        <dbReference type="ARBA" id="ARBA00023136"/>
    </source>
</evidence>
<keyword evidence="8 10" id="KW-0472">Membrane</keyword>
<feature type="transmembrane region" description="Helical" evidence="12">
    <location>
        <begin position="63"/>
        <end position="87"/>
    </location>
</feature>
<dbReference type="Proteomes" id="UP000239209">
    <property type="component" value="Unassembled WGS sequence"/>
</dbReference>
<comment type="subcellular location">
    <subcellularLocation>
        <location evidence="1">Cell membrane</location>
        <topology evidence="1">Multi-pass membrane protein</topology>
    </subcellularLocation>
</comment>
<evidence type="ECO:0000256" key="2">
    <source>
        <dbReference type="ARBA" id="ARBA00006337"/>
    </source>
</evidence>
<keyword evidence="5" id="KW-0677">Repeat</keyword>
<evidence type="ECO:0000313" key="16">
    <source>
        <dbReference type="Proteomes" id="UP000239209"/>
    </source>
</evidence>
<protein>
    <submittedName>
        <fullName evidence="15">CBS domain containing-hemolysin-like protein</fullName>
    </submittedName>
</protein>
<dbReference type="GO" id="GO:0050660">
    <property type="term" value="F:flavin adenine dinucleotide binding"/>
    <property type="evidence" value="ECO:0007669"/>
    <property type="project" value="InterPro"/>
</dbReference>
<evidence type="ECO:0000256" key="3">
    <source>
        <dbReference type="ARBA" id="ARBA00022475"/>
    </source>
</evidence>
<feature type="domain" description="CBS" evidence="13">
    <location>
        <begin position="330"/>
        <end position="387"/>
    </location>
</feature>
<keyword evidence="7 9" id="KW-0129">CBS domain</keyword>
<evidence type="ECO:0000256" key="10">
    <source>
        <dbReference type="PROSITE-ProRule" id="PRU01193"/>
    </source>
</evidence>
<dbReference type="GO" id="GO:0005886">
    <property type="term" value="C:plasma membrane"/>
    <property type="evidence" value="ECO:0007669"/>
    <property type="project" value="UniProtKB-SubCell"/>
</dbReference>
<evidence type="ECO:0000256" key="5">
    <source>
        <dbReference type="ARBA" id="ARBA00022737"/>
    </source>
</evidence>
<reference evidence="15 16" key="1">
    <citation type="submission" date="2018-03" db="EMBL/GenBank/DDBJ databases">
        <title>Genomic Encyclopedia of Archaeal and Bacterial Type Strains, Phase II (KMG-II): from individual species to whole genera.</title>
        <authorList>
            <person name="Goeker M."/>
        </authorList>
    </citation>
    <scope>NUCLEOTIDE SEQUENCE [LARGE SCALE GENOMIC DNA]</scope>
    <source>
        <strain evidence="15 16">DSM 45348</strain>
    </source>
</reference>
<feature type="domain" description="CBS" evidence="13">
    <location>
        <begin position="262"/>
        <end position="321"/>
    </location>
</feature>
<dbReference type="EMBL" id="PVZG01000014">
    <property type="protein sequence ID" value="PRY23964.1"/>
    <property type="molecule type" value="Genomic_DNA"/>
</dbReference>
<dbReference type="InterPro" id="IPR002550">
    <property type="entry name" value="CNNM"/>
</dbReference>
<dbReference type="PROSITE" id="PS51846">
    <property type="entry name" value="CNNM"/>
    <property type="match status" value="1"/>
</dbReference>
<dbReference type="InterPro" id="IPR044751">
    <property type="entry name" value="Ion_transp-like_CBS"/>
</dbReference>
<evidence type="ECO:0000256" key="7">
    <source>
        <dbReference type="ARBA" id="ARBA00023122"/>
    </source>
</evidence>
<dbReference type="InterPro" id="IPR016169">
    <property type="entry name" value="FAD-bd_PCMH_sub2"/>
</dbReference>
<gene>
    <name evidence="15" type="ORF">CLV70_11497</name>
</gene>
<keyword evidence="6 10" id="KW-1133">Transmembrane helix</keyword>
<name>A0A2T0RS05_9ACTN</name>
<keyword evidence="16" id="KW-1185">Reference proteome</keyword>
<feature type="transmembrane region" description="Helical" evidence="12">
    <location>
        <begin position="121"/>
        <end position="140"/>
    </location>
</feature>
<evidence type="ECO:0000256" key="1">
    <source>
        <dbReference type="ARBA" id="ARBA00004651"/>
    </source>
</evidence>
<dbReference type="SUPFAM" id="SSF54631">
    <property type="entry name" value="CBS-domain pair"/>
    <property type="match status" value="1"/>
</dbReference>
<comment type="similarity">
    <text evidence="2">Belongs to the UPF0053 family.</text>
</comment>
<dbReference type="InterPro" id="IPR000644">
    <property type="entry name" value="CBS_dom"/>
</dbReference>
<evidence type="ECO:0000259" key="14">
    <source>
        <dbReference type="PROSITE" id="PS51846"/>
    </source>
</evidence>
<comment type="caution">
    <text evidence="15">The sequence shown here is derived from an EMBL/GenBank/DDBJ whole genome shotgun (WGS) entry which is preliminary data.</text>
</comment>
<evidence type="ECO:0000256" key="11">
    <source>
        <dbReference type="SAM" id="MobiDB-lite"/>
    </source>
</evidence>
<evidence type="ECO:0000256" key="12">
    <source>
        <dbReference type="SAM" id="Phobius"/>
    </source>
</evidence>
<feature type="domain" description="CNNM transmembrane" evidence="14">
    <location>
        <begin position="56"/>
        <end position="243"/>
    </location>
</feature>
<feature type="transmembrane region" description="Helical" evidence="12">
    <location>
        <begin position="146"/>
        <end position="168"/>
    </location>
</feature>
<feature type="region of interest" description="Disordered" evidence="11">
    <location>
        <begin position="474"/>
        <end position="499"/>
    </location>
</feature>
<accession>A0A2T0RS05</accession>
<dbReference type="Gene3D" id="3.10.580.10">
    <property type="entry name" value="CBS-domain"/>
    <property type="match status" value="1"/>
</dbReference>
<evidence type="ECO:0000256" key="6">
    <source>
        <dbReference type="ARBA" id="ARBA00022989"/>
    </source>
</evidence>
<dbReference type="FunFam" id="3.10.580.10:FF:000002">
    <property type="entry name" value="Magnesium/cobalt efflux protein CorC"/>
    <property type="match status" value="1"/>
</dbReference>
<dbReference type="CDD" id="cd04590">
    <property type="entry name" value="CBS_pair_CorC_HlyC_assoc"/>
    <property type="match status" value="1"/>
</dbReference>
<evidence type="ECO:0000256" key="9">
    <source>
        <dbReference type="PROSITE-ProRule" id="PRU00703"/>
    </source>
</evidence>
<dbReference type="PANTHER" id="PTHR22777">
    <property type="entry name" value="HEMOLYSIN-RELATED"/>
    <property type="match status" value="1"/>
</dbReference>
<keyword evidence="3" id="KW-1003">Cell membrane</keyword>
<proteinExistence type="inferred from homology"/>
<dbReference type="Pfam" id="PF00571">
    <property type="entry name" value="CBS"/>
    <property type="match status" value="2"/>
</dbReference>
<evidence type="ECO:0000256" key="4">
    <source>
        <dbReference type="ARBA" id="ARBA00022692"/>
    </source>
</evidence>
<sequence>MDPSTPAAATDPTALAAATHPAVLAAGADPVALAAGADPGVLAGADPVTLAAGAAAGLPDVQLIIYAVVLVFLAGLASMTDAALATVSPARAAEMEREGQRGAGALAAVAGDVVRHLNLLLLLRLLCELTATTLVALVAVDSWGVGWRAALVTAGAMTLVSFVVVGVAPRTVGRQHAYAVGKATAPLVRWIGRVLNPLASLLILIGNAVTPGKGFPEGPFGSQVELRELVDLAEQRGVVEHGEREMIHSVFALGDTIAREVMVPRTEMVWIEGPKTLQQALFLFLRSGFSRIPVIGESVDDVLGVLYLKDVVRRTQNGDPAASAMPVAELMRTATFVPESKPVDDLLSEMQAARTHLVIVVDEYGGTAGLVTIEDILEEIVGEITDEYDVERPPVEHLDDGAVRVTARLPIEDLGDIFGVELPADEVETVGGLLAQTLGRVPIPGATVDVGGLHLIAEGTTGRRNRIDSVLVRRVEPPSGEPTDEQNVPETEERQHADA</sequence>
<dbReference type="PANTHER" id="PTHR22777:SF32">
    <property type="entry name" value="UPF0053 INNER MEMBRANE PROTEIN YFJD"/>
    <property type="match status" value="1"/>
</dbReference>
<dbReference type="SMART" id="SM01091">
    <property type="entry name" value="CorC_HlyC"/>
    <property type="match status" value="1"/>
</dbReference>
<dbReference type="Gene3D" id="3.30.465.10">
    <property type="match status" value="1"/>
</dbReference>
<dbReference type="Pfam" id="PF03471">
    <property type="entry name" value="CorC_HlyC"/>
    <property type="match status" value="1"/>
</dbReference>
<evidence type="ECO:0000259" key="13">
    <source>
        <dbReference type="PROSITE" id="PS51371"/>
    </source>
</evidence>
<keyword evidence="4 10" id="KW-0812">Transmembrane</keyword>
<dbReference type="AlphaFoldDB" id="A0A2T0RS05"/>
<dbReference type="SUPFAM" id="SSF56176">
    <property type="entry name" value="FAD-binding/transporter-associated domain-like"/>
    <property type="match status" value="1"/>
</dbReference>
<dbReference type="PROSITE" id="PS51371">
    <property type="entry name" value="CBS"/>
    <property type="match status" value="2"/>
</dbReference>
<dbReference type="InterPro" id="IPR046342">
    <property type="entry name" value="CBS_dom_sf"/>
</dbReference>
<organism evidence="15 16">
    <name type="scientific">Pseudosporangium ferrugineum</name>
    <dbReference type="NCBI Taxonomy" id="439699"/>
    <lineage>
        <taxon>Bacteria</taxon>
        <taxon>Bacillati</taxon>
        <taxon>Actinomycetota</taxon>
        <taxon>Actinomycetes</taxon>
        <taxon>Micromonosporales</taxon>
        <taxon>Micromonosporaceae</taxon>
        <taxon>Pseudosporangium</taxon>
    </lineage>
</organism>
<dbReference type="InterPro" id="IPR036318">
    <property type="entry name" value="FAD-bd_PCMH-like_sf"/>
</dbReference>
<dbReference type="Pfam" id="PF01595">
    <property type="entry name" value="CNNM"/>
    <property type="match status" value="1"/>
</dbReference>